<protein>
    <submittedName>
        <fullName evidence="1">Uncharacterized protein</fullName>
    </submittedName>
</protein>
<dbReference type="Proteomes" id="UP001139103">
    <property type="component" value="Unassembled WGS sequence"/>
</dbReference>
<organism evidence="1 2">
    <name type="scientific">Blastopirellula sediminis</name>
    <dbReference type="NCBI Taxonomy" id="2894196"/>
    <lineage>
        <taxon>Bacteria</taxon>
        <taxon>Pseudomonadati</taxon>
        <taxon>Planctomycetota</taxon>
        <taxon>Planctomycetia</taxon>
        <taxon>Pirellulales</taxon>
        <taxon>Pirellulaceae</taxon>
        <taxon>Blastopirellula</taxon>
    </lineage>
</organism>
<reference evidence="1" key="1">
    <citation type="submission" date="2021-11" db="EMBL/GenBank/DDBJ databases">
        <title>Genome sequence.</title>
        <authorList>
            <person name="Sun Q."/>
        </authorList>
    </citation>
    <scope>NUCLEOTIDE SEQUENCE</scope>
    <source>
        <strain evidence="1">JC732</strain>
    </source>
</reference>
<dbReference type="AlphaFoldDB" id="A0A9X1SG23"/>
<feature type="non-terminal residue" evidence="1">
    <location>
        <position position="88"/>
    </location>
</feature>
<dbReference type="EMBL" id="JAJKFT010000006">
    <property type="protein sequence ID" value="MCC9628933.1"/>
    <property type="molecule type" value="Genomic_DNA"/>
</dbReference>
<comment type="caution">
    <text evidence="1">The sequence shown here is derived from an EMBL/GenBank/DDBJ whole genome shotgun (WGS) entry which is preliminary data.</text>
</comment>
<evidence type="ECO:0000313" key="2">
    <source>
        <dbReference type="Proteomes" id="UP001139103"/>
    </source>
</evidence>
<evidence type="ECO:0000313" key="1">
    <source>
        <dbReference type="EMBL" id="MCC9628933.1"/>
    </source>
</evidence>
<name>A0A9X1SG23_9BACT</name>
<sequence>MATMLSERLEGATSPAERIRATMIATRISFVWLGTRKALTAEQRSQAAESFDAAGDFLSAGKKLLDTRCPAFKAVSAVRNNARGYWRA</sequence>
<gene>
    <name evidence="1" type="ORF">LOC68_11030</name>
</gene>
<proteinExistence type="predicted"/>
<accession>A0A9X1SG23</accession>
<keyword evidence="2" id="KW-1185">Reference proteome</keyword>